<evidence type="ECO:0000313" key="3">
    <source>
        <dbReference type="Proteomes" id="UP000051035"/>
    </source>
</evidence>
<evidence type="ECO:0000313" key="2">
    <source>
        <dbReference type="EMBL" id="KPL10027.1"/>
    </source>
</evidence>
<gene>
    <name evidence="2" type="ORF">AMJ71_04685</name>
</gene>
<dbReference type="PATRIC" id="fig|1703773.3.peg.1482"/>
<dbReference type="InterPro" id="IPR036291">
    <property type="entry name" value="NAD(P)-bd_dom_sf"/>
</dbReference>
<comment type="caution">
    <text evidence="2">The sequence shown here is derived from an EMBL/GenBank/DDBJ whole genome shotgun (WGS) entry which is preliminary data.</text>
</comment>
<dbReference type="AlphaFoldDB" id="A0A0S8JMT5"/>
<dbReference type="Gene3D" id="3.40.50.720">
    <property type="entry name" value="NAD(P)-binding Rossmann-like Domain"/>
    <property type="match status" value="1"/>
</dbReference>
<evidence type="ECO:0000259" key="1">
    <source>
        <dbReference type="Pfam" id="PF16363"/>
    </source>
</evidence>
<protein>
    <recommendedName>
        <fullName evidence="1">NAD(P)-binding domain-containing protein</fullName>
    </recommendedName>
</protein>
<proteinExistence type="predicted"/>
<dbReference type="InterPro" id="IPR016040">
    <property type="entry name" value="NAD(P)-bd_dom"/>
</dbReference>
<name>A0A0S8JMT5_UNCT6</name>
<accession>A0A0S8JMT5</accession>
<dbReference type="Proteomes" id="UP000051035">
    <property type="component" value="Unassembled WGS sequence"/>
</dbReference>
<feature type="domain" description="NAD(P)-binding" evidence="1">
    <location>
        <begin position="5"/>
        <end position="305"/>
    </location>
</feature>
<reference evidence="2 3" key="1">
    <citation type="journal article" date="2015" name="Microbiome">
        <title>Genomic resolution of linkages in carbon, nitrogen, and sulfur cycling among widespread estuary sediment bacteria.</title>
        <authorList>
            <person name="Baker B.J."/>
            <person name="Lazar C.S."/>
            <person name="Teske A.P."/>
            <person name="Dick G.J."/>
        </authorList>
    </citation>
    <scope>NUCLEOTIDE SEQUENCE [LARGE SCALE GENOMIC DNA]</scope>
    <source>
        <strain evidence="2">SM1_40</strain>
    </source>
</reference>
<dbReference type="PANTHER" id="PTHR43000">
    <property type="entry name" value="DTDP-D-GLUCOSE 4,6-DEHYDRATASE-RELATED"/>
    <property type="match status" value="1"/>
</dbReference>
<dbReference type="Gene3D" id="3.90.25.10">
    <property type="entry name" value="UDP-galactose 4-epimerase, domain 1"/>
    <property type="match status" value="1"/>
</dbReference>
<dbReference type="EMBL" id="LJVA01000042">
    <property type="protein sequence ID" value="KPL10027.1"/>
    <property type="molecule type" value="Genomic_DNA"/>
</dbReference>
<dbReference type="SUPFAM" id="SSF51735">
    <property type="entry name" value="NAD(P)-binding Rossmann-fold domains"/>
    <property type="match status" value="1"/>
</dbReference>
<dbReference type="Pfam" id="PF16363">
    <property type="entry name" value="GDP_Man_Dehyd"/>
    <property type="match status" value="1"/>
</dbReference>
<sequence length="319" mass="34776">MVQVLVTGAEGFVGGHLVPLLLACERRVSGTALDERDVERIERFDGARGVACDITEREGIAGLVERLLPREIYHLAAQSSSAFSFSDPYGTIADNVIGCLNVLDAARQAAQTARVLIVSTGEIYGVGSENPLTEEAPVGPMTPYAASKVSMELVARQYWKSLGLPVVIVRPFNHTGPGQSPRFALSSFAKQVAEAELGLSSPLIEVGNLDVRRDFLDVRDVVRGYLLALTEGAPGEIYNISSGIASSLRDVLDLLLESANVSIKVEIGNDRLRKVDIPVLCGDSSKFRARTGWSPRYELRQTLHDLLDYWRHELQDSGR</sequence>
<organism evidence="2 3">
    <name type="scientific">candidate division TA06 bacterium SM1_40</name>
    <dbReference type="NCBI Taxonomy" id="1703773"/>
    <lineage>
        <taxon>Bacteria</taxon>
        <taxon>Bacteria division TA06</taxon>
    </lineage>
</organism>